<dbReference type="CDD" id="cd17919">
    <property type="entry name" value="DEXHc_Snf"/>
    <property type="match status" value="1"/>
</dbReference>
<keyword evidence="1" id="KW-0378">Hydrolase</keyword>
<proteinExistence type="predicted"/>
<dbReference type="InterPro" id="IPR001650">
    <property type="entry name" value="Helicase_C-like"/>
</dbReference>
<dbReference type="InterPro" id="IPR049730">
    <property type="entry name" value="SNF2/RAD54-like_C"/>
</dbReference>
<dbReference type="EMBL" id="BAAANC010000004">
    <property type="protein sequence ID" value="GAA1558059.1"/>
    <property type="molecule type" value="Genomic_DNA"/>
</dbReference>
<keyword evidence="4" id="KW-0067">ATP-binding</keyword>
<accession>A0ABP4NA82</accession>
<dbReference type="PROSITE" id="PS51192">
    <property type="entry name" value="HELICASE_ATP_BIND_1"/>
    <property type="match status" value="1"/>
</dbReference>
<keyword evidence="4" id="KW-0547">Nucleotide-binding</keyword>
<dbReference type="SUPFAM" id="SSF52540">
    <property type="entry name" value="P-loop containing nucleoside triphosphate hydrolases"/>
    <property type="match status" value="2"/>
</dbReference>
<dbReference type="Gene3D" id="1.10.150.20">
    <property type="entry name" value="5' to 3' exonuclease, C-terminal subdomain"/>
    <property type="match status" value="1"/>
</dbReference>
<dbReference type="GO" id="GO:0004386">
    <property type="term" value="F:helicase activity"/>
    <property type="evidence" value="ECO:0007669"/>
    <property type="project" value="UniProtKB-KW"/>
</dbReference>
<dbReference type="InterPro" id="IPR038718">
    <property type="entry name" value="SNF2-like_sf"/>
</dbReference>
<dbReference type="Pfam" id="PF00176">
    <property type="entry name" value="SNF2-rel_dom"/>
    <property type="match status" value="1"/>
</dbReference>
<evidence type="ECO:0000313" key="4">
    <source>
        <dbReference type="EMBL" id="GAA1558059.1"/>
    </source>
</evidence>
<dbReference type="InterPro" id="IPR027417">
    <property type="entry name" value="P-loop_NTPase"/>
</dbReference>
<dbReference type="InterPro" id="IPR014001">
    <property type="entry name" value="Helicase_ATP-bd"/>
</dbReference>
<reference evidence="5" key="1">
    <citation type="journal article" date="2019" name="Int. J. Syst. Evol. Microbiol.">
        <title>The Global Catalogue of Microorganisms (GCM) 10K type strain sequencing project: providing services to taxonomists for standard genome sequencing and annotation.</title>
        <authorList>
            <consortium name="The Broad Institute Genomics Platform"/>
            <consortium name="The Broad Institute Genome Sequencing Center for Infectious Disease"/>
            <person name="Wu L."/>
            <person name="Ma J."/>
        </authorList>
    </citation>
    <scope>NUCLEOTIDE SEQUENCE [LARGE SCALE GENOMIC DNA]</scope>
    <source>
        <strain evidence="5">JCM 14303</strain>
    </source>
</reference>
<dbReference type="CDD" id="cd18793">
    <property type="entry name" value="SF2_C_SNF"/>
    <property type="match status" value="1"/>
</dbReference>
<dbReference type="PROSITE" id="PS51194">
    <property type="entry name" value="HELICASE_CTER"/>
    <property type="match status" value="1"/>
</dbReference>
<evidence type="ECO:0000256" key="1">
    <source>
        <dbReference type="ARBA" id="ARBA00022801"/>
    </source>
</evidence>
<evidence type="ECO:0000259" key="2">
    <source>
        <dbReference type="PROSITE" id="PS51192"/>
    </source>
</evidence>
<gene>
    <name evidence="4" type="ORF">GCM10009741_73660</name>
</gene>
<comment type="caution">
    <text evidence="4">The sequence shown here is derived from an EMBL/GenBank/DDBJ whole genome shotgun (WGS) entry which is preliminary data.</text>
</comment>
<dbReference type="Gene3D" id="3.40.50.10810">
    <property type="entry name" value="Tandem AAA-ATPase domain"/>
    <property type="match status" value="1"/>
</dbReference>
<dbReference type="SMART" id="SM00487">
    <property type="entry name" value="DEXDc"/>
    <property type="match status" value="1"/>
</dbReference>
<dbReference type="Proteomes" id="UP001500363">
    <property type="component" value="Unassembled WGS sequence"/>
</dbReference>
<feature type="domain" description="Helicase C-terminal" evidence="3">
    <location>
        <begin position="539"/>
        <end position="690"/>
    </location>
</feature>
<evidence type="ECO:0000313" key="5">
    <source>
        <dbReference type="Proteomes" id="UP001500363"/>
    </source>
</evidence>
<dbReference type="Gene3D" id="3.40.50.300">
    <property type="entry name" value="P-loop containing nucleotide triphosphate hydrolases"/>
    <property type="match status" value="1"/>
</dbReference>
<organism evidence="4 5">
    <name type="scientific">Kribbella lupini</name>
    <dbReference type="NCBI Taxonomy" id="291602"/>
    <lineage>
        <taxon>Bacteria</taxon>
        <taxon>Bacillati</taxon>
        <taxon>Actinomycetota</taxon>
        <taxon>Actinomycetes</taxon>
        <taxon>Propionibacteriales</taxon>
        <taxon>Kribbellaceae</taxon>
        <taxon>Kribbella</taxon>
    </lineage>
</organism>
<dbReference type="Pfam" id="PF00271">
    <property type="entry name" value="Helicase_C"/>
    <property type="match status" value="1"/>
</dbReference>
<keyword evidence="5" id="KW-1185">Reference proteome</keyword>
<feature type="domain" description="Helicase ATP-binding" evidence="2">
    <location>
        <begin position="299"/>
        <end position="458"/>
    </location>
</feature>
<dbReference type="SMART" id="SM00490">
    <property type="entry name" value="HELICc"/>
    <property type="match status" value="1"/>
</dbReference>
<sequence>MVSESPDIDRMRSSVGQPARRLIQRISALQARAEELVERPGTLRAQARDQLRSLTRRQVQSELDGLPVASLQEVVGARFVGVLEEARYATIGRLVGVSDEELVALPGIGPKTAAKISAAVRTVVSDVAGSSRFRIDPDRPDAQQEKLLATLAAVRRADAAAAELIGPAREMASTARPLLDAAGPARGRLRLWLTGRAKKRAALEALSRLEVIDSNPRTAWLEAELARHAAIVAEGDLWGEYATDAASYHAILSTVGEVAVEDEAARGFIPDELRQRITAVPLDTSLIRSTLRGYQVFGAQYLIHQQRSILGDEMGLGKTIQALAAAAHLAARGQQRFLVVCPASVQMNWLNEIAKHTQLQAHNLHGAGREGVAQRWLRDGGVAVTTFGTLGSLDSVVGSEVALLIVDEAHYVKNPKARRSKVVVTAVDAAQRVVFLTGTPMENRVEEFRTLVRYLQPLTAKGLKATDAVAGAKQFRRAVASVYLRRNQEDVLTELPEKIEIDDWVLPGAADQTAYVAAVRSGNLMRMRQAAFETPDSAKLERIAEIVEEAREDGRKVIIFSFFLNVLDRIQQAVAPTAGSIRGAVPPAERQRLIDTFTTTPGHAVLLSQIEAGGVGLNVQAASVVILAEPQWKPSTEDQAIARAHRMGQIRTVQVHRLLAKDSVDERIREIQENKRLLFDEYARQSEAKTLDPRAVDTLNHLTDTTRPLQDRVVEAEQHRLGLTPERSPVQDKL</sequence>
<protein>
    <submittedName>
        <fullName evidence="4">DEAD/DEAH box helicase</fullName>
    </submittedName>
</protein>
<dbReference type="InterPro" id="IPR000330">
    <property type="entry name" value="SNF2_N"/>
</dbReference>
<dbReference type="PANTHER" id="PTHR10799">
    <property type="entry name" value="SNF2/RAD54 HELICASE FAMILY"/>
    <property type="match status" value="1"/>
</dbReference>
<keyword evidence="4" id="KW-0347">Helicase</keyword>
<evidence type="ECO:0000259" key="3">
    <source>
        <dbReference type="PROSITE" id="PS51194"/>
    </source>
</evidence>
<name>A0ABP4NA82_9ACTN</name>